<evidence type="ECO:0000256" key="5">
    <source>
        <dbReference type="ARBA" id="ARBA00022692"/>
    </source>
</evidence>
<evidence type="ECO:0000256" key="7">
    <source>
        <dbReference type="ARBA" id="ARBA00023136"/>
    </source>
</evidence>
<evidence type="ECO:0000256" key="2">
    <source>
        <dbReference type="ARBA" id="ARBA00006236"/>
    </source>
</evidence>
<evidence type="ECO:0000313" key="11">
    <source>
        <dbReference type="Proteomes" id="UP000219020"/>
    </source>
</evidence>
<dbReference type="GO" id="GO:1990961">
    <property type="term" value="P:xenobiotic detoxification by transmembrane export across the plasma membrane"/>
    <property type="evidence" value="ECO:0007669"/>
    <property type="project" value="InterPro"/>
</dbReference>
<dbReference type="InterPro" id="IPR011701">
    <property type="entry name" value="MFS"/>
</dbReference>
<dbReference type="Pfam" id="PF07690">
    <property type="entry name" value="MFS_1"/>
    <property type="match status" value="1"/>
</dbReference>
<dbReference type="InterPro" id="IPR020846">
    <property type="entry name" value="MFS_dom"/>
</dbReference>
<protein>
    <recommendedName>
        <fullName evidence="8">Bcr/CflA family efflux transporter</fullName>
    </recommendedName>
</protein>
<dbReference type="EMBL" id="NBYY01000022">
    <property type="protein sequence ID" value="PCS22378.1"/>
    <property type="molecule type" value="Genomic_DNA"/>
</dbReference>
<keyword evidence="3 8" id="KW-0813">Transport</keyword>
<comment type="caution">
    <text evidence="8">Lacks conserved residue(s) required for the propagation of feature annotation.</text>
</comment>
<dbReference type="GO" id="GO:0042910">
    <property type="term" value="F:xenobiotic transmembrane transporter activity"/>
    <property type="evidence" value="ECO:0007669"/>
    <property type="project" value="InterPro"/>
</dbReference>
<feature type="transmembrane region" description="Helical" evidence="8">
    <location>
        <begin position="260"/>
        <end position="286"/>
    </location>
</feature>
<evidence type="ECO:0000256" key="1">
    <source>
        <dbReference type="ARBA" id="ARBA00004651"/>
    </source>
</evidence>
<feature type="transmembrane region" description="Helical" evidence="8">
    <location>
        <begin position="91"/>
        <end position="110"/>
    </location>
</feature>
<dbReference type="GO" id="GO:0015385">
    <property type="term" value="F:sodium:proton antiporter activity"/>
    <property type="evidence" value="ECO:0007669"/>
    <property type="project" value="TreeGrafter"/>
</dbReference>
<feature type="transmembrane region" description="Helical" evidence="8">
    <location>
        <begin position="122"/>
        <end position="141"/>
    </location>
</feature>
<keyword evidence="8" id="KW-0997">Cell inner membrane</keyword>
<dbReference type="GO" id="GO:0005886">
    <property type="term" value="C:plasma membrane"/>
    <property type="evidence" value="ECO:0007669"/>
    <property type="project" value="UniProtKB-SubCell"/>
</dbReference>
<name>A0A2A5T2M0_9GAMM</name>
<evidence type="ECO:0000256" key="3">
    <source>
        <dbReference type="ARBA" id="ARBA00022448"/>
    </source>
</evidence>
<evidence type="ECO:0000256" key="4">
    <source>
        <dbReference type="ARBA" id="ARBA00022475"/>
    </source>
</evidence>
<feature type="transmembrane region" description="Helical" evidence="8">
    <location>
        <begin position="147"/>
        <end position="168"/>
    </location>
</feature>
<feature type="transmembrane region" description="Helical" evidence="8">
    <location>
        <begin position="298"/>
        <end position="317"/>
    </location>
</feature>
<organism evidence="10 11">
    <name type="scientific">Candidatus Enterovibrio escicola</name>
    <dbReference type="NCBI Taxonomy" id="1927127"/>
    <lineage>
        <taxon>Bacteria</taxon>
        <taxon>Pseudomonadati</taxon>
        <taxon>Pseudomonadota</taxon>
        <taxon>Gammaproteobacteria</taxon>
        <taxon>Vibrionales</taxon>
        <taxon>Vibrionaceae</taxon>
        <taxon>Enterovibrio</taxon>
    </lineage>
</organism>
<evidence type="ECO:0000259" key="9">
    <source>
        <dbReference type="PROSITE" id="PS50850"/>
    </source>
</evidence>
<feature type="transmembrane region" description="Helical" evidence="8">
    <location>
        <begin position="329"/>
        <end position="352"/>
    </location>
</feature>
<feature type="transmembrane region" description="Helical" evidence="8">
    <location>
        <begin position="210"/>
        <end position="230"/>
    </location>
</feature>
<reference evidence="11" key="1">
    <citation type="submission" date="2017-04" db="EMBL/GenBank/DDBJ databases">
        <title>Genome evolution of the luminous symbionts of deep sea anglerfish.</title>
        <authorList>
            <person name="Hendry T.A."/>
        </authorList>
    </citation>
    <scope>NUCLEOTIDE SEQUENCE [LARGE SCALE GENOMIC DNA]</scope>
</reference>
<accession>A0A2A5T2M0</accession>
<evidence type="ECO:0000256" key="8">
    <source>
        <dbReference type="RuleBase" id="RU365088"/>
    </source>
</evidence>
<comment type="subcellular location">
    <subcellularLocation>
        <location evidence="8">Cell inner membrane</location>
        <topology evidence="8">Multi-pass membrane protein</topology>
    </subcellularLocation>
    <subcellularLocation>
        <location evidence="1">Cell membrane</location>
        <topology evidence="1">Multi-pass membrane protein</topology>
    </subcellularLocation>
</comment>
<dbReference type="NCBIfam" id="TIGR00710">
    <property type="entry name" value="efflux_Bcr_CflA"/>
    <property type="match status" value="1"/>
</dbReference>
<keyword evidence="4" id="KW-1003">Cell membrane</keyword>
<dbReference type="CDD" id="cd17320">
    <property type="entry name" value="MFS_MdfA_MDR_like"/>
    <property type="match status" value="1"/>
</dbReference>
<dbReference type="AlphaFoldDB" id="A0A2A5T2M0"/>
<sequence>MLLCNVSDGMPDPDCRCFRSFFTYLLLYFFLLPILLKAYMTTNVINSSSQQLTFLSILVLGAIAALTPLAIDMYLPAMPEIARDLMASPGQVQRTLTAYTAGFAIGQLIHGPISDSYGRRPVLIVGVFMFLIGTIVSANAIDISTLTYVRSAQGFCGAASAVVIQALVRDMFDREDFARTISFITLVMTVAPLIAPLMGGYLSLWFGWRSIFWVLAIFAVLVIVLIVIFIPETLSVEHRPPLRIGSTLRNYLKILRSRSAVSYIMASSFSFAGMFSFLTAGSFVYIDYYGVSVQNFGYFFSLNVVCLIIMTALNGKFVRKVGSDNMLKFGLILQLIAGVVLIICQFMEWGLWGTVIPIMLFMGTISIVASNSMACVLNAYPEFAGTASSLAGTMRFGTGTIVGTIVTSISVESVWPMTGSIAICAILSAIFYWVMSRK</sequence>
<feature type="transmembrane region" description="Helical" evidence="8">
    <location>
        <begin position="52"/>
        <end position="71"/>
    </location>
</feature>
<proteinExistence type="inferred from homology"/>
<dbReference type="Gene3D" id="1.20.1720.10">
    <property type="entry name" value="Multidrug resistance protein D"/>
    <property type="match status" value="1"/>
</dbReference>
<feature type="transmembrane region" description="Helical" evidence="8">
    <location>
        <begin position="358"/>
        <end position="380"/>
    </location>
</feature>
<keyword evidence="5 8" id="KW-0812">Transmembrane</keyword>
<dbReference type="InterPro" id="IPR004812">
    <property type="entry name" value="Efflux_drug-R_Bcr/CmlA"/>
</dbReference>
<feature type="domain" description="Major facilitator superfamily (MFS) profile" evidence="9">
    <location>
        <begin position="53"/>
        <end position="438"/>
    </location>
</feature>
<feature type="transmembrane region" description="Helical" evidence="8">
    <location>
        <begin position="417"/>
        <end position="435"/>
    </location>
</feature>
<dbReference type="FunFam" id="1.20.1720.10:FF:000005">
    <property type="entry name" value="Bcr/CflA family efflux transporter"/>
    <property type="match status" value="1"/>
</dbReference>
<evidence type="ECO:0000256" key="6">
    <source>
        <dbReference type="ARBA" id="ARBA00022989"/>
    </source>
</evidence>
<comment type="caution">
    <text evidence="10">The sequence shown here is derived from an EMBL/GenBank/DDBJ whole genome shotgun (WGS) entry which is preliminary data.</text>
</comment>
<feature type="transmembrane region" description="Helical" evidence="8">
    <location>
        <begin position="392"/>
        <end position="411"/>
    </location>
</feature>
<keyword evidence="7 8" id="KW-0472">Membrane</keyword>
<evidence type="ECO:0000313" key="10">
    <source>
        <dbReference type="EMBL" id="PCS22378.1"/>
    </source>
</evidence>
<keyword evidence="6 8" id="KW-1133">Transmembrane helix</keyword>
<dbReference type="Proteomes" id="UP000219020">
    <property type="component" value="Unassembled WGS sequence"/>
</dbReference>
<keyword evidence="11" id="KW-1185">Reference proteome</keyword>
<dbReference type="PANTHER" id="PTHR23502">
    <property type="entry name" value="MAJOR FACILITATOR SUPERFAMILY"/>
    <property type="match status" value="1"/>
</dbReference>
<comment type="similarity">
    <text evidence="2 8">Belongs to the major facilitator superfamily. Bcr/CmlA family.</text>
</comment>
<feature type="transmembrane region" description="Helical" evidence="8">
    <location>
        <begin position="180"/>
        <end position="204"/>
    </location>
</feature>
<feature type="transmembrane region" description="Helical" evidence="8">
    <location>
        <begin position="20"/>
        <end position="40"/>
    </location>
</feature>
<dbReference type="InterPro" id="IPR036259">
    <property type="entry name" value="MFS_trans_sf"/>
</dbReference>
<dbReference type="NCBIfam" id="NF008314">
    <property type="entry name" value="PRK11102.1"/>
    <property type="match status" value="1"/>
</dbReference>
<gene>
    <name evidence="10" type="ORF">BTN49_2107</name>
</gene>
<dbReference type="PANTHER" id="PTHR23502:SF132">
    <property type="entry name" value="POLYAMINE TRANSPORTER 2-RELATED"/>
    <property type="match status" value="1"/>
</dbReference>
<dbReference type="SUPFAM" id="SSF103473">
    <property type="entry name" value="MFS general substrate transporter"/>
    <property type="match status" value="1"/>
</dbReference>
<dbReference type="PROSITE" id="PS50850">
    <property type="entry name" value="MFS"/>
    <property type="match status" value="1"/>
</dbReference>